<dbReference type="Proteomes" id="UP000244248">
    <property type="component" value="Unassembled WGS sequence"/>
</dbReference>
<dbReference type="Gene3D" id="3.90.1300.10">
    <property type="entry name" value="Amidase signature (AS) domain"/>
    <property type="match status" value="1"/>
</dbReference>
<proteinExistence type="inferred from homology"/>
<feature type="domain" description="Amidase" evidence="2">
    <location>
        <begin position="27"/>
        <end position="472"/>
    </location>
</feature>
<dbReference type="AlphaFoldDB" id="A0A2T5ML23"/>
<reference evidence="3 4" key="1">
    <citation type="submission" date="2018-04" db="EMBL/GenBank/DDBJ databases">
        <title>Novel species isolated from glacier.</title>
        <authorList>
            <person name="Liu Q."/>
            <person name="Xin Y.-H."/>
        </authorList>
    </citation>
    <scope>NUCLEOTIDE SEQUENCE [LARGE SCALE GENOMIC DNA]</scope>
    <source>
        <strain evidence="3 4">GT1R17</strain>
    </source>
</reference>
<organism evidence="3 4">
    <name type="scientific">Stenotrophobium rhamnosiphilum</name>
    <dbReference type="NCBI Taxonomy" id="2029166"/>
    <lineage>
        <taxon>Bacteria</taxon>
        <taxon>Pseudomonadati</taxon>
        <taxon>Pseudomonadota</taxon>
        <taxon>Gammaproteobacteria</taxon>
        <taxon>Nevskiales</taxon>
        <taxon>Nevskiaceae</taxon>
        <taxon>Stenotrophobium</taxon>
    </lineage>
</organism>
<dbReference type="PROSITE" id="PS00571">
    <property type="entry name" value="AMIDASES"/>
    <property type="match status" value="1"/>
</dbReference>
<evidence type="ECO:0000256" key="1">
    <source>
        <dbReference type="ARBA" id="ARBA00009199"/>
    </source>
</evidence>
<keyword evidence="4" id="KW-1185">Reference proteome</keyword>
<dbReference type="PANTHER" id="PTHR11895:SF7">
    <property type="entry name" value="GLUTAMYL-TRNA(GLN) AMIDOTRANSFERASE SUBUNIT A, MITOCHONDRIAL"/>
    <property type="match status" value="1"/>
</dbReference>
<dbReference type="InterPro" id="IPR000120">
    <property type="entry name" value="Amidase"/>
</dbReference>
<dbReference type="InterPro" id="IPR020556">
    <property type="entry name" value="Amidase_CS"/>
</dbReference>
<protein>
    <submittedName>
        <fullName evidence="3">Amidase</fullName>
    </submittedName>
</protein>
<dbReference type="EMBL" id="QANS01000001">
    <property type="protein sequence ID" value="PTU33277.1"/>
    <property type="molecule type" value="Genomic_DNA"/>
</dbReference>
<comment type="similarity">
    <text evidence="1">Belongs to the amidase family.</text>
</comment>
<dbReference type="GO" id="GO:0003824">
    <property type="term" value="F:catalytic activity"/>
    <property type="evidence" value="ECO:0007669"/>
    <property type="project" value="InterPro"/>
</dbReference>
<sequence length="492" mass="52727">MSVAEYQQLDGLALAELVRKKEVSAAELLEAALARSAQVNPKINAIVTPMHEIARDRAKQNLDGPFAGVPFLLKDIQEDYAGVTTSAGSRAFQNYRPTQHAHFVQRLLDSGVVVFGKTNTPELALKGTTEPELFGATRNPWNLDHSTGGSSGGSAAAVAAGIVPIAGASDGGGSIRIPAACCGLFGFRPSRGRVSAGPAFGEVWEGASSEHVITRSVRDSAAILDVLQGAASGDPFRIAPPERSYLEETQRAPKKLRIAFSTRSPIDMGVDPHCIAAVQDTARLLESMGHTVIEDTPKIDGHAVAECFLKMYFGHVAATVASARKITGARESDFEMDTRVLALMGRSLPAGEYVEAHARWNGFARALGEFHQQYDLYLTPTLAQPAARIGSQITPLAERIGVWPLLALNLGKGLLRSGLVQKSALNSLARVPFTQLSNITGTPSMSVPLHWTKAGLPIGVHFIARFGEESMLFQLAAQLEQARPWKDKRPSI</sequence>
<dbReference type="PANTHER" id="PTHR11895">
    <property type="entry name" value="TRANSAMIDASE"/>
    <property type="match status" value="1"/>
</dbReference>
<gene>
    <name evidence="3" type="ORF">CJD38_01245</name>
</gene>
<dbReference type="OrthoDB" id="9811471at2"/>
<comment type="caution">
    <text evidence="3">The sequence shown here is derived from an EMBL/GenBank/DDBJ whole genome shotgun (WGS) entry which is preliminary data.</text>
</comment>
<dbReference type="Pfam" id="PF01425">
    <property type="entry name" value="Amidase"/>
    <property type="match status" value="1"/>
</dbReference>
<dbReference type="SUPFAM" id="SSF75304">
    <property type="entry name" value="Amidase signature (AS) enzymes"/>
    <property type="match status" value="1"/>
</dbReference>
<evidence type="ECO:0000259" key="2">
    <source>
        <dbReference type="Pfam" id="PF01425"/>
    </source>
</evidence>
<evidence type="ECO:0000313" key="3">
    <source>
        <dbReference type="EMBL" id="PTU33277.1"/>
    </source>
</evidence>
<dbReference type="InterPro" id="IPR036928">
    <property type="entry name" value="AS_sf"/>
</dbReference>
<accession>A0A2T5ML23</accession>
<name>A0A2T5ML23_9GAMM</name>
<dbReference type="InterPro" id="IPR023631">
    <property type="entry name" value="Amidase_dom"/>
</dbReference>
<evidence type="ECO:0000313" key="4">
    <source>
        <dbReference type="Proteomes" id="UP000244248"/>
    </source>
</evidence>